<feature type="domain" description="DUF7845" evidence="1">
    <location>
        <begin position="6"/>
        <end position="53"/>
    </location>
</feature>
<sequence length="97" mass="11070">MASQQFLETQYHEFDAYLNFDEYGLKPYYGLTTFRKAHDWVNNGKPSTTAQIREVDLEDIGDPFGADVDQDEATFRLGGCGRDWQLEVAVLDSDVRA</sequence>
<protein>
    <recommendedName>
        <fullName evidence="1">DUF7845 domain-containing protein</fullName>
    </recommendedName>
</protein>
<dbReference type="RefSeq" id="WP_090505047.1">
    <property type="nucleotide sequence ID" value="NZ_FNWL01000001.1"/>
</dbReference>
<organism evidence="2 3">
    <name type="scientific">Natronorubrum sediminis</name>
    <dbReference type="NCBI Taxonomy" id="640943"/>
    <lineage>
        <taxon>Archaea</taxon>
        <taxon>Methanobacteriati</taxon>
        <taxon>Methanobacteriota</taxon>
        <taxon>Stenosarchaea group</taxon>
        <taxon>Halobacteria</taxon>
        <taxon>Halobacteriales</taxon>
        <taxon>Natrialbaceae</taxon>
        <taxon>Natronorubrum</taxon>
    </lineage>
</organism>
<dbReference type="OrthoDB" id="316855at2157"/>
<dbReference type="Proteomes" id="UP000199112">
    <property type="component" value="Unassembled WGS sequence"/>
</dbReference>
<evidence type="ECO:0000313" key="2">
    <source>
        <dbReference type="EMBL" id="SEH12096.1"/>
    </source>
</evidence>
<dbReference type="EMBL" id="FNWL01000001">
    <property type="protein sequence ID" value="SEH12096.1"/>
    <property type="molecule type" value="Genomic_DNA"/>
</dbReference>
<evidence type="ECO:0000259" key="1">
    <source>
        <dbReference type="Pfam" id="PF25227"/>
    </source>
</evidence>
<reference evidence="3" key="1">
    <citation type="submission" date="2016-10" db="EMBL/GenBank/DDBJ databases">
        <authorList>
            <person name="Varghese N."/>
            <person name="Submissions S."/>
        </authorList>
    </citation>
    <scope>NUCLEOTIDE SEQUENCE [LARGE SCALE GENOMIC DNA]</scope>
    <source>
        <strain evidence="3">CGMCC 1.8981</strain>
    </source>
</reference>
<gene>
    <name evidence="2" type="ORF">SAMN04487967_0651</name>
</gene>
<evidence type="ECO:0000313" key="3">
    <source>
        <dbReference type="Proteomes" id="UP000199112"/>
    </source>
</evidence>
<name>A0A1H6FMJ6_9EURY</name>
<proteinExistence type="predicted"/>
<dbReference type="AlphaFoldDB" id="A0A1H6FMJ6"/>
<dbReference type="Pfam" id="PF25227">
    <property type="entry name" value="DUF7845"/>
    <property type="match status" value="1"/>
</dbReference>
<accession>A0A1H6FMJ6</accession>
<keyword evidence="3" id="KW-1185">Reference proteome</keyword>
<dbReference type="InterPro" id="IPR057167">
    <property type="entry name" value="DUF7845"/>
</dbReference>